<accession>A0ACB7SDZ0</accession>
<reference evidence="1" key="1">
    <citation type="submission" date="2020-05" db="EMBL/GenBank/DDBJ databases">
        <title>Large-scale comparative analyses of tick genomes elucidate their genetic diversity and vector capacities.</title>
        <authorList>
            <person name="Jia N."/>
            <person name="Wang J."/>
            <person name="Shi W."/>
            <person name="Du L."/>
            <person name="Sun Y."/>
            <person name="Zhan W."/>
            <person name="Jiang J."/>
            <person name="Wang Q."/>
            <person name="Zhang B."/>
            <person name="Ji P."/>
            <person name="Sakyi L.B."/>
            <person name="Cui X."/>
            <person name="Yuan T."/>
            <person name="Jiang B."/>
            <person name="Yang W."/>
            <person name="Lam T.T.-Y."/>
            <person name="Chang Q."/>
            <person name="Ding S."/>
            <person name="Wang X."/>
            <person name="Zhu J."/>
            <person name="Ruan X."/>
            <person name="Zhao L."/>
            <person name="Wei J."/>
            <person name="Que T."/>
            <person name="Du C."/>
            <person name="Cheng J."/>
            <person name="Dai P."/>
            <person name="Han X."/>
            <person name="Huang E."/>
            <person name="Gao Y."/>
            <person name="Liu J."/>
            <person name="Shao H."/>
            <person name="Ye R."/>
            <person name="Li L."/>
            <person name="Wei W."/>
            <person name="Wang X."/>
            <person name="Wang C."/>
            <person name="Yang T."/>
            <person name="Huo Q."/>
            <person name="Li W."/>
            <person name="Guo W."/>
            <person name="Chen H."/>
            <person name="Zhou L."/>
            <person name="Ni X."/>
            <person name="Tian J."/>
            <person name="Zhou Y."/>
            <person name="Sheng Y."/>
            <person name="Liu T."/>
            <person name="Pan Y."/>
            <person name="Xia L."/>
            <person name="Li J."/>
            <person name="Zhao F."/>
            <person name="Cao W."/>
        </authorList>
    </citation>
    <scope>NUCLEOTIDE SEQUENCE</scope>
    <source>
        <strain evidence="1">Hyas-2018</strain>
    </source>
</reference>
<protein>
    <submittedName>
        <fullName evidence="1">Uncharacterized protein</fullName>
    </submittedName>
</protein>
<name>A0ACB7SDZ0_HYAAI</name>
<proteinExistence type="predicted"/>
<keyword evidence="2" id="KW-1185">Reference proteome</keyword>
<organism evidence="1 2">
    <name type="scientific">Hyalomma asiaticum</name>
    <name type="common">Tick</name>
    <dbReference type="NCBI Taxonomy" id="266040"/>
    <lineage>
        <taxon>Eukaryota</taxon>
        <taxon>Metazoa</taxon>
        <taxon>Ecdysozoa</taxon>
        <taxon>Arthropoda</taxon>
        <taxon>Chelicerata</taxon>
        <taxon>Arachnida</taxon>
        <taxon>Acari</taxon>
        <taxon>Parasitiformes</taxon>
        <taxon>Ixodida</taxon>
        <taxon>Ixodoidea</taxon>
        <taxon>Ixodidae</taxon>
        <taxon>Hyalomminae</taxon>
        <taxon>Hyalomma</taxon>
    </lineage>
</organism>
<dbReference type="EMBL" id="CM023484">
    <property type="protein sequence ID" value="KAH6932292.1"/>
    <property type="molecule type" value="Genomic_DNA"/>
</dbReference>
<evidence type="ECO:0000313" key="2">
    <source>
        <dbReference type="Proteomes" id="UP000821845"/>
    </source>
</evidence>
<gene>
    <name evidence="1" type="ORF">HPB50_004477</name>
</gene>
<sequence length="301" mass="33649">MAAACRRILFHRGESVSSSAVPHRSLYMRRATRRNRVRWSVSQCGTARELAGASHTRGVDASRRECDTHSNFPRCRCLCLCVVEPNEVWFQNRRSKERRMKQLSTLGARRHFFRSPRRVMRSLRPGMSPDGLDDSPEMGPGPPSSAFGYFSEPPLLFYAARAPAAAAAAAAATSAQQRRRADVDGSPRQRQVGDEHVYGRGPEGCSGMTTARRLVAEWRYILLPPPPLRWRCVMEERCRPACSITPLLRPRNVRQRNRACIDPLAKKRVRALPSLPTSSAPSHLIASAFSSCKCRRVSAPG</sequence>
<evidence type="ECO:0000313" key="1">
    <source>
        <dbReference type="EMBL" id="KAH6932292.1"/>
    </source>
</evidence>
<comment type="caution">
    <text evidence="1">The sequence shown here is derived from an EMBL/GenBank/DDBJ whole genome shotgun (WGS) entry which is preliminary data.</text>
</comment>
<dbReference type="Proteomes" id="UP000821845">
    <property type="component" value="Chromosome 4"/>
</dbReference>